<sequence length="378" mass="39516">MLSRSAMALVTALLMFPQIAETIYSPALTDISAHFSVSAADAAQTLAVYFIGFAVGVLFWGWFSDRRGRRPALLLGLAVYTAGCMLALAAPDFSVLLAARIVAAFGAAIGSVVGQTVLRDAFDGRRLAAIFSFVGMALAISPAIGVYLGGVLTAWRGMNGVFGALALLAAALLLLCAVIIPETRPPRTGDQALWPLMLRMLADAKIRFAVALVAALNIGLFSYYSQGPFLFARLGLDARTFGYSGMALAAGALVGAQGNRLLLRRGAGQRPIFICAGLLLLLASAGVCLLADSRFFLLPMIAVATAYAMAIPVVLGTALSDYADCRGSAGALFGLTYYLVIGLGLAFVGWGQSLGVALAICAVICALTGWCYLRYIDD</sequence>
<dbReference type="GO" id="GO:0005886">
    <property type="term" value="C:plasma membrane"/>
    <property type="evidence" value="ECO:0007669"/>
    <property type="project" value="UniProtKB-SubCell"/>
</dbReference>
<dbReference type="GeneID" id="93312584"/>
<reference evidence="8 9" key="1">
    <citation type="journal article" date="2012" name="J. Bacteriol.">
        <title>Complete genome sequence of Enterobacter aerogenes KCTC 2190.</title>
        <authorList>
            <person name="Shin S.H."/>
            <person name="Kim S."/>
            <person name="Kim J.Y."/>
            <person name="Lee S."/>
            <person name="Um Y."/>
            <person name="Oh M.K."/>
            <person name="Kim Y.R."/>
            <person name="Lee J."/>
            <person name="Yang K.S."/>
        </authorList>
    </citation>
    <scope>NUCLEOTIDE SEQUENCE [LARGE SCALE GENOMIC DNA]</scope>
    <source>
        <strain evidence="8 9">KCTC 2190</strain>
    </source>
</reference>
<keyword evidence="4 6" id="KW-1133">Transmembrane helix</keyword>
<dbReference type="RefSeq" id="WP_015705835.1">
    <property type="nucleotide sequence ID" value="NC_015663.1"/>
</dbReference>
<dbReference type="PANTHER" id="PTHR43124:SF3">
    <property type="entry name" value="CHLORAMPHENICOL EFFLUX PUMP RV0191"/>
    <property type="match status" value="1"/>
</dbReference>
<keyword evidence="9" id="KW-1185">Reference proteome</keyword>
<dbReference type="InterPro" id="IPR036259">
    <property type="entry name" value="MFS_trans_sf"/>
</dbReference>
<evidence type="ECO:0000313" key="8">
    <source>
        <dbReference type="EMBL" id="AEG99311.1"/>
    </source>
</evidence>
<evidence type="ECO:0000313" key="9">
    <source>
        <dbReference type="Proteomes" id="UP000008881"/>
    </source>
</evidence>
<protein>
    <submittedName>
        <fullName evidence="8">Bcr/CflA subfamily drug resistance transporter</fullName>
    </submittedName>
</protein>
<dbReference type="EMBL" id="CP002824">
    <property type="protein sequence ID" value="AEG99311.1"/>
    <property type="molecule type" value="Genomic_DNA"/>
</dbReference>
<feature type="transmembrane region" description="Helical" evidence="6">
    <location>
        <begin position="46"/>
        <end position="63"/>
    </location>
</feature>
<organism evidence="8 9">
    <name type="scientific">Klebsiella aerogenes (strain ATCC 13048 / DSM 30053 / CCUG 1429 / JCM 1235 / KCTC 2190 / NBRC 13534 / NCIMB 10102 / NCTC 10006 / CDC 819-56)</name>
    <name type="common">Enterobacter aerogenes</name>
    <dbReference type="NCBI Taxonomy" id="1028307"/>
    <lineage>
        <taxon>Bacteria</taxon>
        <taxon>Pseudomonadati</taxon>
        <taxon>Pseudomonadota</taxon>
        <taxon>Gammaproteobacteria</taxon>
        <taxon>Enterobacterales</taxon>
        <taxon>Enterobacteriaceae</taxon>
        <taxon>Klebsiella/Raoultella group</taxon>
        <taxon>Klebsiella</taxon>
    </lineage>
</organism>
<dbReference type="Pfam" id="PF07690">
    <property type="entry name" value="MFS_1"/>
    <property type="match status" value="1"/>
</dbReference>
<dbReference type="HOGENOM" id="CLU_001265_47_1_6"/>
<gene>
    <name evidence="8" type="ordered locus">EAE_22060</name>
</gene>
<dbReference type="KEGG" id="eae:EAE_22060"/>
<dbReference type="eggNOG" id="COG2814">
    <property type="taxonomic scope" value="Bacteria"/>
</dbReference>
<feature type="transmembrane region" description="Helical" evidence="6">
    <location>
        <begin position="271"/>
        <end position="291"/>
    </location>
</feature>
<keyword evidence="5 6" id="KW-0472">Membrane</keyword>
<feature type="transmembrane region" description="Helical" evidence="6">
    <location>
        <begin position="72"/>
        <end position="91"/>
    </location>
</feature>
<feature type="transmembrane region" description="Helical" evidence="6">
    <location>
        <begin position="240"/>
        <end position="259"/>
    </location>
</feature>
<dbReference type="InterPro" id="IPR011701">
    <property type="entry name" value="MFS"/>
</dbReference>
<proteinExistence type="predicted"/>
<dbReference type="AlphaFoldDB" id="A0A0H3FXP4"/>
<feature type="transmembrane region" description="Helical" evidence="6">
    <location>
        <begin position="331"/>
        <end position="350"/>
    </location>
</feature>
<feature type="transmembrane region" description="Helical" evidence="6">
    <location>
        <begin position="161"/>
        <end position="180"/>
    </location>
</feature>
<feature type="transmembrane region" description="Helical" evidence="6">
    <location>
        <begin position="130"/>
        <end position="155"/>
    </location>
</feature>
<evidence type="ECO:0000256" key="5">
    <source>
        <dbReference type="ARBA" id="ARBA00023136"/>
    </source>
</evidence>
<name>A0A0H3FXP4_KLEAK</name>
<feature type="transmembrane region" description="Helical" evidence="6">
    <location>
        <begin position="206"/>
        <end position="225"/>
    </location>
</feature>
<comment type="subcellular location">
    <subcellularLocation>
        <location evidence="1">Cell membrane</location>
        <topology evidence="1">Multi-pass membrane protein</topology>
    </subcellularLocation>
</comment>
<dbReference type="OrthoDB" id="9814303at2"/>
<keyword evidence="3 6" id="KW-0812">Transmembrane</keyword>
<dbReference type="InterPro" id="IPR050189">
    <property type="entry name" value="MFS_Efflux_Transporters"/>
</dbReference>
<dbReference type="GO" id="GO:0022857">
    <property type="term" value="F:transmembrane transporter activity"/>
    <property type="evidence" value="ECO:0007669"/>
    <property type="project" value="InterPro"/>
</dbReference>
<accession>A0A0H3FXP4</accession>
<keyword evidence="2" id="KW-1003">Cell membrane</keyword>
<dbReference type="Proteomes" id="UP000008881">
    <property type="component" value="Chromosome"/>
</dbReference>
<evidence type="ECO:0000256" key="1">
    <source>
        <dbReference type="ARBA" id="ARBA00004651"/>
    </source>
</evidence>
<evidence type="ECO:0000256" key="4">
    <source>
        <dbReference type="ARBA" id="ARBA00022989"/>
    </source>
</evidence>
<feature type="domain" description="Major facilitator superfamily (MFS) profile" evidence="7">
    <location>
        <begin position="1"/>
        <end position="378"/>
    </location>
</feature>
<dbReference type="PATRIC" id="fig|1028307.3.peg.4393"/>
<feature type="transmembrane region" description="Helical" evidence="6">
    <location>
        <begin position="297"/>
        <end position="319"/>
    </location>
</feature>
<feature type="transmembrane region" description="Helical" evidence="6">
    <location>
        <begin position="356"/>
        <end position="373"/>
    </location>
</feature>
<dbReference type="InterPro" id="IPR020846">
    <property type="entry name" value="MFS_dom"/>
</dbReference>
<evidence type="ECO:0000256" key="3">
    <source>
        <dbReference type="ARBA" id="ARBA00022692"/>
    </source>
</evidence>
<dbReference type="Gene3D" id="1.20.1720.10">
    <property type="entry name" value="Multidrug resistance protein D"/>
    <property type="match status" value="1"/>
</dbReference>
<evidence type="ECO:0000256" key="6">
    <source>
        <dbReference type="SAM" id="Phobius"/>
    </source>
</evidence>
<evidence type="ECO:0000259" key="7">
    <source>
        <dbReference type="PROSITE" id="PS50850"/>
    </source>
</evidence>
<evidence type="ECO:0000256" key="2">
    <source>
        <dbReference type="ARBA" id="ARBA00022475"/>
    </source>
</evidence>
<feature type="transmembrane region" description="Helical" evidence="6">
    <location>
        <begin position="97"/>
        <end position="118"/>
    </location>
</feature>
<dbReference type="SUPFAM" id="SSF103473">
    <property type="entry name" value="MFS general substrate transporter"/>
    <property type="match status" value="1"/>
</dbReference>
<dbReference type="PANTHER" id="PTHR43124">
    <property type="entry name" value="PURINE EFFLUX PUMP PBUE"/>
    <property type="match status" value="1"/>
</dbReference>
<dbReference type="PROSITE" id="PS50850">
    <property type="entry name" value="MFS"/>
    <property type="match status" value="1"/>
</dbReference>